<reference evidence="3" key="1">
    <citation type="submission" date="2023-07" db="EMBL/GenBank/DDBJ databases">
        <title>Chromosome-level genome assembly of Artemia franciscana.</title>
        <authorList>
            <person name="Jo E."/>
        </authorList>
    </citation>
    <scope>NUCLEOTIDE SEQUENCE</scope>
    <source>
        <tissue evidence="3">Whole body</tissue>
    </source>
</reference>
<evidence type="ECO:0000259" key="1">
    <source>
        <dbReference type="Pfam" id="PF23345"/>
    </source>
</evidence>
<evidence type="ECO:0000259" key="2">
    <source>
        <dbReference type="Pfam" id="PF23354"/>
    </source>
</evidence>
<dbReference type="InterPro" id="IPR056535">
    <property type="entry name" value="TPR_NUP160_M"/>
</dbReference>
<feature type="domain" description="NUP160 middle TPR" evidence="2">
    <location>
        <begin position="237"/>
        <end position="332"/>
    </location>
</feature>
<accession>A0AA88HYQ7</accession>
<evidence type="ECO:0000313" key="3">
    <source>
        <dbReference type="EMBL" id="KAK2716736.1"/>
    </source>
</evidence>
<proteinExistence type="predicted"/>
<comment type="caution">
    <text evidence="3">The sequence shown here is derived from an EMBL/GenBank/DDBJ whole genome shotgun (WGS) entry which is preliminary data.</text>
</comment>
<organism evidence="3 4">
    <name type="scientific">Artemia franciscana</name>
    <name type="common">Brine shrimp</name>
    <name type="synonym">Artemia sanfranciscana</name>
    <dbReference type="NCBI Taxonomy" id="6661"/>
    <lineage>
        <taxon>Eukaryota</taxon>
        <taxon>Metazoa</taxon>
        <taxon>Ecdysozoa</taxon>
        <taxon>Arthropoda</taxon>
        <taxon>Crustacea</taxon>
        <taxon>Branchiopoda</taxon>
        <taxon>Anostraca</taxon>
        <taxon>Artemiidae</taxon>
        <taxon>Artemia</taxon>
    </lineage>
</organism>
<evidence type="ECO:0000313" key="4">
    <source>
        <dbReference type="Proteomes" id="UP001187531"/>
    </source>
</evidence>
<dbReference type="AlphaFoldDB" id="A0AA88HYQ7"/>
<gene>
    <name evidence="3" type="ORF">QYM36_007026</name>
</gene>
<dbReference type="GO" id="GO:0017056">
    <property type="term" value="F:structural constituent of nuclear pore"/>
    <property type="evidence" value="ECO:0007669"/>
    <property type="project" value="TreeGrafter"/>
</dbReference>
<dbReference type="Pfam" id="PF23345">
    <property type="entry name" value="NUP160_helical"/>
    <property type="match status" value="1"/>
</dbReference>
<dbReference type="EMBL" id="JAVRJZ010000011">
    <property type="protein sequence ID" value="KAK2716736.1"/>
    <property type="molecule type" value="Genomic_DNA"/>
</dbReference>
<sequence length="807" mass="91519">MFQRAHRKTKEVVQFVMKALANPHVQLSVNPAKLEKFKEARNHLRDLTRKVRAECEEYLATKKKGNAPRHADSYLSPLEDAYFTIALGSSVQLIKLGKVGQVPVFCELSYGSLVGRIWGGLMPGALRSGKSAASFVDTVQIVSFSNDDVLIFGLTDDIKLHVWNAVTHEYKGIYELEKKDYAIGQNVHKMASWVDPEDMNNLIVSLSLHDSKEFQVYEIAYIGGVFTFSFKFAIQTAKSTLWCNLFWSCLALGQNAEAHSALVLNPDKSQTSDLLFDLLERGNAKELLNYSYSGMESCIFEYMLSCARSLTIGEAKDYYNFLYSLNITKNNPKQENVHKMASWVDPEDMNNLIVSLSLHESKEFQVYEIAYIGGVFTFSFKFAIQTAKKNLVNFSCGVSDLFALFGENGRHEAAHVSLVSGNAVWVQDDVWQQRVTYLAIDQLDPLEVYLSDILKPYNYSEESIFRALTDFNLKYRLDIVKGTMKEMVVEVIQNRFNQLLEVNLEADVVDVWREFRELCISNESNITWPLSIFSSIDSGLILLLRRNAVGVMRRKDDLEVLFSLEAISEVGNMEVAEVQAVFEVKLLLNDIRQFLADRQNSFFQELLEGRTEPFEVAAEVANRLHGEHGMVTTVTSRFLSKISSINTGFQVIAQLLTPSIDDDTGCVPNQKLVSSFSQSLAERCFSQMTKFCYELCRDLLVLIEVLNMRHKFVGLQSRDEIAINATIKAAFSQRTLAFWLMKWLCETPSSNLQAMVKHIHAKKLPLVKEVAEIYNFGGTENSKNLTDLYLMSYGSKMAALNIRREIP</sequence>
<dbReference type="GO" id="GO:0005643">
    <property type="term" value="C:nuclear pore"/>
    <property type="evidence" value="ECO:0007669"/>
    <property type="project" value="TreeGrafter"/>
</dbReference>
<name>A0AA88HYQ7_ARTSF</name>
<dbReference type="InterPro" id="IPR021717">
    <property type="entry name" value="Nucleoporin_Nup160"/>
</dbReference>
<dbReference type="PANTHER" id="PTHR21286">
    <property type="entry name" value="NUCLEAR PORE COMPLEX PROTEIN NUP160"/>
    <property type="match status" value="1"/>
</dbReference>
<keyword evidence="4" id="KW-1185">Reference proteome</keyword>
<dbReference type="Pfam" id="PF23354">
    <property type="entry name" value="TPR_NUP160_120_M"/>
    <property type="match status" value="1"/>
</dbReference>
<protein>
    <submittedName>
        <fullName evidence="3">Uncharacterized protein</fullName>
    </submittedName>
</protein>
<dbReference type="Proteomes" id="UP001187531">
    <property type="component" value="Unassembled WGS sequence"/>
</dbReference>
<dbReference type="InterPro" id="IPR056547">
    <property type="entry name" value="NUP160_helical"/>
</dbReference>
<feature type="domain" description="NUP160 helical" evidence="1">
    <location>
        <begin position="580"/>
        <end position="753"/>
    </location>
</feature>
<dbReference type="PANTHER" id="PTHR21286:SF0">
    <property type="entry name" value="NUCLEAR PORE COMPLEX PROTEIN NUP160"/>
    <property type="match status" value="1"/>
</dbReference>